<feature type="compositionally biased region" description="Low complexity" evidence="2">
    <location>
        <begin position="343"/>
        <end position="358"/>
    </location>
</feature>
<dbReference type="GO" id="GO:0005938">
    <property type="term" value="C:cell cortex"/>
    <property type="evidence" value="ECO:0007669"/>
    <property type="project" value="TreeGrafter"/>
</dbReference>
<dbReference type="RefSeq" id="XP_025598116.1">
    <property type="nucleotide sequence ID" value="XM_025742424.1"/>
</dbReference>
<dbReference type="OrthoDB" id="3196451at2759"/>
<dbReference type="InterPro" id="IPR008936">
    <property type="entry name" value="Rho_GTPase_activation_prot"/>
</dbReference>
<dbReference type="InterPro" id="IPR000198">
    <property type="entry name" value="RhoGAP_dom"/>
</dbReference>
<keyword evidence="5" id="KW-1185">Reference proteome</keyword>
<accession>A0A316Z7S6</accession>
<dbReference type="EMBL" id="KZ819293">
    <property type="protein sequence ID" value="PWN97837.1"/>
    <property type="molecule type" value="Genomic_DNA"/>
</dbReference>
<feature type="compositionally biased region" description="Low complexity" evidence="2">
    <location>
        <begin position="392"/>
        <end position="406"/>
    </location>
</feature>
<dbReference type="SUPFAM" id="SSF48350">
    <property type="entry name" value="GTPase activation domain, GAP"/>
    <property type="match status" value="1"/>
</dbReference>
<evidence type="ECO:0000313" key="4">
    <source>
        <dbReference type="EMBL" id="PWN97837.1"/>
    </source>
</evidence>
<dbReference type="SMART" id="SM00324">
    <property type="entry name" value="RhoGAP"/>
    <property type="match status" value="1"/>
</dbReference>
<dbReference type="CDD" id="cd04396">
    <property type="entry name" value="RhoGAP_fSAC7_BAG7"/>
    <property type="match status" value="1"/>
</dbReference>
<dbReference type="STRING" id="58919.A0A316Z7S6"/>
<evidence type="ECO:0000256" key="1">
    <source>
        <dbReference type="ARBA" id="ARBA00022468"/>
    </source>
</evidence>
<evidence type="ECO:0000259" key="3">
    <source>
        <dbReference type="PROSITE" id="PS50238"/>
    </source>
</evidence>
<dbReference type="AlphaFoldDB" id="A0A316Z7S6"/>
<dbReference type="InterPro" id="IPR051025">
    <property type="entry name" value="RhoGAP"/>
</dbReference>
<dbReference type="PANTHER" id="PTHR15228:SF25">
    <property type="entry name" value="F-BAR DOMAIN-CONTAINING PROTEIN"/>
    <property type="match status" value="1"/>
</dbReference>
<name>A0A316Z7S6_9BASI</name>
<evidence type="ECO:0000313" key="5">
    <source>
        <dbReference type="Proteomes" id="UP000245946"/>
    </source>
</evidence>
<feature type="compositionally biased region" description="Low complexity" evidence="2">
    <location>
        <begin position="437"/>
        <end position="458"/>
    </location>
</feature>
<evidence type="ECO:0000256" key="2">
    <source>
        <dbReference type="SAM" id="MobiDB-lite"/>
    </source>
</evidence>
<protein>
    <submittedName>
        <fullName evidence="4">Rho GTPase activation protein</fullName>
    </submittedName>
</protein>
<dbReference type="GO" id="GO:0005096">
    <property type="term" value="F:GTPase activator activity"/>
    <property type="evidence" value="ECO:0007669"/>
    <property type="project" value="UniProtKB-KW"/>
</dbReference>
<feature type="domain" description="Rho-GAP" evidence="3">
    <location>
        <begin position="89"/>
        <end position="287"/>
    </location>
</feature>
<dbReference type="Proteomes" id="UP000245946">
    <property type="component" value="Unassembled WGS sequence"/>
</dbReference>
<gene>
    <name evidence="4" type="ORF">FA09DRAFT_329994</name>
</gene>
<reference evidence="4 5" key="1">
    <citation type="journal article" date="2018" name="Mol. Biol. Evol.">
        <title>Broad Genomic Sampling Reveals a Smut Pathogenic Ancestry of the Fungal Clade Ustilaginomycotina.</title>
        <authorList>
            <person name="Kijpornyongpan T."/>
            <person name="Mondo S.J."/>
            <person name="Barry K."/>
            <person name="Sandor L."/>
            <person name="Lee J."/>
            <person name="Lipzen A."/>
            <person name="Pangilinan J."/>
            <person name="LaButti K."/>
            <person name="Hainaut M."/>
            <person name="Henrissat B."/>
            <person name="Grigoriev I.V."/>
            <person name="Spatafora J.W."/>
            <person name="Aime M.C."/>
        </authorList>
    </citation>
    <scope>NUCLEOTIDE SEQUENCE [LARGE SCALE GENOMIC DNA]</scope>
    <source>
        <strain evidence="4 5">MCA 4186</strain>
    </source>
</reference>
<proteinExistence type="predicted"/>
<keyword evidence="1" id="KW-0343">GTPase activation</keyword>
<feature type="compositionally biased region" description="Basic and acidic residues" evidence="2">
    <location>
        <begin position="459"/>
        <end position="469"/>
    </location>
</feature>
<dbReference type="GO" id="GO:0007165">
    <property type="term" value="P:signal transduction"/>
    <property type="evidence" value="ECO:0007669"/>
    <property type="project" value="InterPro"/>
</dbReference>
<feature type="region of interest" description="Disordered" evidence="2">
    <location>
        <begin position="289"/>
        <end position="520"/>
    </location>
</feature>
<dbReference type="GeneID" id="37269968"/>
<dbReference type="PANTHER" id="PTHR15228">
    <property type="entry name" value="SPERMATHECAL PHYSIOLOGY VARIANT"/>
    <property type="match status" value="1"/>
</dbReference>
<dbReference type="PROSITE" id="PS50238">
    <property type="entry name" value="RHOGAP"/>
    <property type="match status" value="1"/>
</dbReference>
<dbReference type="Pfam" id="PF00620">
    <property type="entry name" value="RhoGAP"/>
    <property type="match status" value="1"/>
</dbReference>
<dbReference type="GO" id="GO:0060237">
    <property type="term" value="P:regulation of fungal-type cell wall organization"/>
    <property type="evidence" value="ECO:0007669"/>
    <property type="project" value="TreeGrafter"/>
</dbReference>
<sequence>MDFAATAAHIAAAAARLQDRTARVEHRSGLIDCVAYGRAGTDSRCLAQWSAFTKSGGKPGASSSKAGSKDTETRVFGVPLRKSLKYAFVAISMAGEDGQQYVWGYVPVIVAKVGLYLKEHATEVEGVFRIAGSQKRMRELQEIFDSAPKYGKNVEWAKYSVHDAASVLRRYLNAMPEPIVPLDLYHEFRAPMLRAQDGHVDVAAAIRTYRLLIASSPPANQYLLLYVLDLLAVFARKSETNLMPASNLAVIFQPGMFSHPSHLQSPNEHKIAVQVLEFLIEHQEHFVLGLSPPPPANVTPADLTEVSRAPKTNPDGTEIAREVPSDSDEDLGELEVHEGGGARLARSSTWARASASPSPGRKRGLFSGRRSAATPSPRPETETEDISGQSNAPVAAVAAAAAAAKAGGSGVRRSKTTPTRRSARRGSAAAEGKDAKQSTPDTTPAASSDPAAAAQPSDAGKEERRRSSDVKAGQHANPVLVPSTQTAPSALAVQPQAPSEAETGLPTPPQSKLLPDKPQQ</sequence>
<organism evidence="4 5">
    <name type="scientific">Tilletiopsis washingtonensis</name>
    <dbReference type="NCBI Taxonomy" id="58919"/>
    <lineage>
        <taxon>Eukaryota</taxon>
        <taxon>Fungi</taxon>
        <taxon>Dikarya</taxon>
        <taxon>Basidiomycota</taxon>
        <taxon>Ustilaginomycotina</taxon>
        <taxon>Exobasidiomycetes</taxon>
        <taxon>Entylomatales</taxon>
        <taxon>Entylomatales incertae sedis</taxon>
        <taxon>Tilletiopsis</taxon>
    </lineage>
</organism>
<dbReference type="Gene3D" id="1.10.555.10">
    <property type="entry name" value="Rho GTPase activation protein"/>
    <property type="match status" value="1"/>
</dbReference>